<evidence type="ECO:0000259" key="2">
    <source>
        <dbReference type="Pfam" id="PF00004"/>
    </source>
</evidence>
<sequence>MFKNKSKPIIVIAATNKPQMVDFAFLRPGRFDKQFYIGLPDINARIKIIEIHLRDRKKQSNSRAN</sequence>
<dbReference type="GO" id="GO:0016887">
    <property type="term" value="F:ATP hydrolysis activity"/>
    <property type="evidence" value="ECO:0007669"/>
    <property type="project" value="InterPro"/>
</dbReference>
<reference evidence="3" key="1">
    <citation type="journal article" date="2020" name="mSystems">
        <title>Genome- and Community-Level Interaction Insights into Carbon Utilization and Element Cycling Functions of Hydrothermarchaeota in Hydrothermal Sediment.</title>
        <authorList>
            <person name="Zhou Z."/>
            <person name="Liu Y."/>
            <person name="Xu W."/>
            <person name="Pan J."/>
            <person name="Luo Z.H."/>
            <person name="Li M."/>
        </authorList>
    </citation>
    <scope>NUCLEOTIDE SEQUENCE [LARGE SCALE GENOMIC DNA]</scope>
    <source>
        <strain evidence="3">SpSt-258</strain>
    </source>
</reference>
<comment type="caution">
    <text evidence="3">The sequence shown here is derived from an EMBL/GenBank/DDBJ whole genome shotgun (WGS) entry which is preliminary data.</text>
</comment>
<keyword evidence="1" id="KW-0547">Nucleotide-binding</keyword>
<name>A0A7V0Z5S5_UNCW3</name>
<dbReference type="InterPro" id="IPR003960">
    <property type="entry name" value="ATPase_AAA_CS"/>
</dbReference>
<organism evidence="3">
    <name type="scientific">candidate division WOR-3 bacterium</name>
    <dbReference type="NCBI Taxonomy" id="2052148"/>
    <lineage>
        <taxon>Bacteria</taxon>
        <taxon>Bacteria division WOR-3</taxon>
    </lineage>
</organism>
<dbReference type="Gene3D" id="3.40.50.300">
    <property type="entry name" value="P-loop containing nucleotide triphosphate hydrolases"/>
    <property type="match status" value="1"/>
</dbReference>
<dbReference type="SUPFAM" id="SSF52540">
    <property type="entry name" value="P-loop containing nucleoside triphosphate hydrolases"/>
    <property type="match status" value="1"/>
</dbReference>
<dbReference type="Pfam" id="PF00004">
    <property type="entry name" value="AAA"/>
    <property type="match status" value="1"/>
</dbReference>
<dbReference type="AlphaFoldDB" id="A0A7V0Z5S5"/>
<dbReference type="GO" id="GO:0004176">
    <property type="term" value="F:ATP-dependent peptidase activity"/>
    <property type="evidence" value="ECO:0007669"/>
    <property type="project" value="TreeGrafter"/>
</dbReference>
<dbReference type="GO" id="GO:0005524">
    <property type="term" value="F:ATP binding"/>
    <property type="evidence" value="ECO:0007669"/>
    <property type="project" value="UniProtKB-KW"/>
</dbReference>
<dbReference type="GO" id="GO:0006508">
    <property type="term" value="P:proteolysis"/>
    <property type="evidence" value="ECO:0007669"/>
    <property type="project" value="TreeGrafter"/>
</dbReference>
<dbReference type="InterPro" id="IPR003959">
    <property type="entry name" value="ATPase_AAA_core"/>
</dbReference>
<feature type="domain" description="ATPase AAA-type core" evidence="2">
    <location>
        <begin position="2"/>
        <end position="39"/>
    </location>
</feature>
<comment type="similarity">
    <text evidence="1">Belongs to the AAA ATPase family.</text>
</comment>
<protein>
    <submittedName>
        <fullName evidence="3">ATP-binding protein</fullName>
    </submittedName>
</protein>
<keyword evidence="1 3" id="KW-0067">ATP-binding</keyword>
<dbReference type="Gene3D" id="1.10.8.60">
    <property type="match status" value="1"/>
</dbReference>
<proteinExistence type="inferred from homology"/>
<dbReference type="InterPro" id="IPR027417">
    <property type="entry name" value="P-loop_NTPase"/>
</dbReference>
<dbReference type="PANTHER" id="PTHR23076">
    <property type="entry name" value="METALLOPROTEASE M41 FTSH"/>
    <property type="match status" value="1"/>
</dbReference>
<accession>A0A7V0Z5S5</accession>
<dbReference type="PANTHER" id="PTHR23076:SF118">
    <property type="entry name" value="ATP-DEPENDENT ZINC METALLOPROTEASE FTSH 6, CHLOROPLASTIC"/>
    <property type="match status" value="1"/>
</dbReference>
<gene>
    <name evidence="3" type="ORF">ENP86_06430</name>
</gene>
<evidence type="ECO:0000313" key="3">
    <source>
        <dbReference type="EMBL" id="HDY59172.1"/>
    </source>
</evidence>
<dbReference type="EMBL" id="DSKY01000015">
    <property type="protein sequence ID" value="HDY59172.1"/>
    <property type="molecule type" value="Genomic_DNA"/>
</dbReference>
<dbReference type="PROSITE" id="PS00674">
    <property type="entry name" value="AAA"/>
    <property type="match status" value="1"/>
</dbReference>
<evidence type="ECO:0000256" key="1">
    <source>
        <dbReference type="RuleBase" id="RU003651"/>
    </source>
</evidence>